<dbReference type="EMBL" id="WHWC01000011">
    <property type="protein sequence ID" value="KAG8373885.1"/>
    <property type="molecule type" value="Genomic_DNA"/>
</dbReference>
<feature type="compositionally biased region" description="Polar residues" evidence="5">
    <location>
        <begin position="388"/>
        <end position="412"/>
    </location>
</feature>
<dbReference type="Pfam" id="PF04434">
    <property type="entry name" value="SWIM"/>
    <property type="match status" value="1"/>
</dbReference>
<keyword evidence="8" id="KW-1185">Reference proteome</keyword>
<protein>
    <recommendedName>
        <fullName evidence="6">SWIM-type domain-containing protein</fullName>
    </recommendedName>
</protein>
<evidence type="ECO:0000313" key="7">
    <source>
        <dbReference type="EMBL" id="KAG8373885.1"/>
    </source>
</evidence>
<keyword evidence="2 4" id="KW-0863">Zinc-finger</keyword>
<dbReference type="InterPro" id="IPR007527">
    <property type="entry name" value="Znf_SWIM"/>
</dbReference>
<evidence type="ECO:0000259" key="6">
    <source>
        <dbReference type="PROSITE" id="PS50966"/>
    </source>
</evidence>
<organism evidence="7 8">
    <name type="scientific">Buddleja alternifolia</name>
    <dbReference type="NCBI Taxonomy" id="168488"/>
    <lineage>
        <taxon>Eukaryota</taxon>
        <taxon>Viridiplantae</taxon>
        <taxon>Streptophyta</taxon>
        <taxon>Embryophyta</taxon>
        <taxon>Tracheophyta</taxon>
        <taxon>Spermatophyta</taxon>
        <taxon>Magnoliopsida</taxon>
        <taxon>eudicotyledons</taxon>
        <taxon>Gunneridae</taxon>
        <taxon>Pentapetalae</taxon>
        <taxon>asterids</taxon>
        <taxon>lamiids</taxon>
        <taxon>Lamiales</taxon>
        <taxon>Scrophulariaceae</taxon>
        <taxon>Buddlejeae</taxon>
        <taxon>Buddleja</taxon>
    </lineage>
</organism>
<feature type="domain" description="SWIM-type" evidence="6">
    <location>
        <begin position="144"/>
        <end position="176"/>
    </location>
</feature>
<dbReference type="PROSITE" id="PS50966">
    <property type="entry name" value="ZF_SWIM"/>
    <property type="match status" value="1"/>
</dbReference>
<evidence type="ECO:0000256" key="2">
    <source>
        <dbReference type="ARBA" id="ARBA00022771"/>
    </source>
</evidence>
<reference evidence="7" key="1">
    <citation type="submission" date="2019-10" db="EMBL/GenBank/DDBJ databases">
        <authorList>
            <person name="Zhang R."/>
            <person name="Pan Y."/>
            <person name="Wang J."/>
            <person name="Ma R."/>
            <person name="Yu S."/>
        </authorList>
    </citation>
    <scope>NUCLEOTIDE SEQUENCE</scope>
    <source>
        <strain evidence="7">LA-IB0</strain>
        <tissue evidence="7">Leaf</tissue>
    </source>
</reference>
<dbReference type="SMART" id="SM00575">
    <property type="entry name" value="ZnF_PMZ"/>
    <property type="match status" value="1"/>
</dbReference>
<sequence>MPDKQKGLIQAFEGFFPDSEHRFCVGHLLCNFVKVGFRGLLFKNALWKAANATTPNEFSRFMEEMNNLSNEAAEWFNDKPPQHWSRAFFSTDLKCDMLLNNGCEYFNNNILHVRELPVLSMLEWIMEFYDMHYLVRSFDGTEQHTVDLENYTCRCRKWDISGIPCKHACSAITFQGLQIEEFVYKSYRVDTYLEVYSPAIMSINGRNAPLASTSANPTDSVSTTAQKKLKVRKRKVTSVRPHQEGQSSKVAFMGSTNTINKGATKAAKKQKTVSSSPSTSMSTKTIPPLKKNLKKADSGLESSNKPGLPSNKPGLQLRDESDVDNINLEAPDFVAISRLSADNTTSRRPSATTPKKAKAPIPTVPKRPKAQVPAVPKRPTAPKRPSTTERPTATSSTFSHVGPSMFSQLQQG</sequence>
<dbReference type="InterPro" id="IPR006564">
    <property type="entry name" value="Znf_PMZ"/>
</dbReference>
<evidence type="ECO:0000256" key="1">
    <source>
        <dbReference type="ARBA" id="ARBA00022723"/>
    </source>
</evidence>
<dbReference type="PANTHER" id="PTHR31973">
    <property type="entry name" value="POLYPROTEIN, PUTATIVE-RELATED"/>
    <property type="match status" value="1"/>
</dbReference>
<evidence type="ECO:0000256" key="5">
    <source>
        <dbReference type="SAM" id="MobiDB-lite"/>
    </source>
</evidence>
<feature type="region of interest" description="Disordered" evidence="5">
    <location>
        <begin position="233"/>
        <end position="318"/>
    </location>
</feature>
<feature type="compositionally biased region" description="Polar residues" evidence="5">
    <location>
        <begin position="340"/>
        <end position="353"/>
    </location>
</feature>
<comment type="caution">
    <text evidence="7">The sequence shown here is derived from an EMBL/GenBank/DDBJ whole genome shotgun (WGS) entry which is preliminary data.</text>
</comment>
<accession>A0AAV6X3V1</accession>
<evidence type="ECO:0000256" key="4">
    <source>
        <dbReference type="PROSITE-ProRule" id="PRU00325"/>
    </source>
</evidence>
<name>A0AAV6X3V1_9LAMI</name>
<dbReference type="GO" id="GO:0008270">
    <property type="term" value="F:zinc ion binding"/>
    <property type="evidence" value="ECO:0007669"/>
    <property type="project" value="UniProtKB-KW"/>
</dbReference>
<evidence type="ECO:0000313" key="8">
    <source>
        <dbReference type="Proteomes" id="UP000826271"/>
    </source>
</evidence>
<feature type="compositionally biased region" description="Low complexity" evidence="5">
    <location>
        <begin position="272"/>
        <end position="285"/>
    </location>
</feature>
<proteinExistence type="predicted"/>
<keyword evidence="1" id="KW-0479">Metal-binding</keyword>
<gene>
    <name evidence="7" type="ORF">BUALT_Bualt11G0071800</name>
</gene>
<feature type="compositionally biased region" description="Polar residues" evidence="5">
    <location>
        <begin position="244"/>
        <end position="260"/>
    </location>
</feature>
<dbReference type="Proteomes" id="UP000826271">
    <property type="component" value="Unassembled WGS sequence"/>
</dbReference>
<feature type="region of interest" description="Disordered" evidence="5">
    <location>
        <begin position="339"/>
        <end position="412"/>
    </location>
</feature>
<evidence type="ECO:0000256" key="3">
    <source>
        <dbReference type="ARBA" id="ARBA00022833"/>
    </source>
</evidence>
<dbReference type="PANTHER" id="PTHR31973:SF187">
    <property type="entry name" value="MUTATOR TRANSPOSASE MUDRA PROTEIN"/>
    <property type="match status" value="1"/>
</dbReference>
<keyword evidence="3" id="KW-0862">Zinc</keyword>
<dbReference type="AlphaFoldDB" id="A0AAV6X3V1"/>